<evidence type="ECO:0000256" key="3">
    <source>
        <dbReference type="ARBA" id="ARBA00022989"/>
    </source>
</evidence>
<dbReference type="EMBL" id="MLAK01001069">
    <property type="protein sequence ID" value="OHS98222.1"/>
    <property type="molecule type" value="Genomic_DNA"/>
</dbReference>
<feature type="compositionally biased region" description="Basic and acidic residues" evidence="5">
    <location>
        <begin position="476"/>
        <end position="487"/>
    </location>
</feature>
<dbReference type="RefSeq" id="XP_068351359.1">
    <property type="nucleotide sequence ID" value="XM_068510243.1"/>
</dbReference>
<keyword evidence="3 6" id="KW-1133">Transmembrane helix</keyword>
<reference evidence="8" key="1">
    <citation type="submission" date="2016-10" db="EMBL/GenBank/DDBJ databases">
        <authorList>
            <person name="Benchimol M."/>
            <person name="Almeida L.G."/>
            <person name="Vasconcelos A.T."/>
            <person name="Perreira-Neves A."/>
            <person name="Rosa I.A."/>
            <person name="Tasca T."/>
            <person name="Bogo M.R."/>
            <person name="de Souza W."/>
        </authorList>
    </citation>
    <scope>NUCLEOTIDE SEQUENCE [LARGE SCALE GENOMIC DNA]</scope>
    <source>
        <strain evidence="8">K</strain>
    </source>
</reference>
<proteinExistence type="predicted"/>
<dbReference type="GO" id="GO:0016020">
    <property type="term" value="C:membrane"/>
    <property type="evidence" value="ECO:0007669"/>
    <property type="project" value="UniProtKB-SubCell"/>
</dbReference>
<feature type="transmembrane region" description="Helical" evidence="6">
    <location>
        <begin position="47"/>
        <end position="69"/>
    </location>
</feature>
<protein>
    <recommendedName>
        <fullName evidence="7">Wntless-like transmembrane domain-containing protein</fullName>
    </recommendedName>
</protein>
<evidence type="ECO:0000313" key="9">
    <source>
        <dbReference type="Proteomes" id="UP000179807"/>
    </source>
</evidence>
<dbReference type="Proteomes" id="UP000179807">
    <property type="component" value="Unassembled WGS sequence"/>
</dbReference>
<evidence type="ECO:0000256" key="6">
    <source>
        <dbReference type="SAM" id="Phobius"/>
    </source>
</evidence>
<feature type="transmembrane region" description="Helical" evidence="6">
    <location>
        <begin position="216"/>
        <end position="235"/>
    </location>
</feature>
<dbReference type="InterPro" id="IPR040416">
    <property type="entry name" value="TMEM181"/>
</dbReference>
<comment type="subcellular location">
    <subcellularLocation>
        <location evidence="1">Membrane</location>
        <topology evidence="1">Multi-pass membrane protein</topology>
    </subcellularLocation>
</comment>
<dbReference type="PANTHER" id="PTHR31918">
    <property type="entry name" value="TRANSMEMBRANE PROTEIN 181"/>
    <property type="match status" value="1"/>
</dbReference>
<name>A0A1J4JGA7_9EUKA</name>
<dbReference type="VEuPathDB" id="TrichDB:TRFO_35422"/>
<feature type="compositionally biased region" description="Basic and acidic residues" evidence="5">
    <location>
        <begin position="1"/>
        <end position="15"/>
    </location>
</feature>
<dbReference type="InterPro" id="IPR047843">
    <property type="entry name" value="WLS-like_TM"/>
</dbReference>
<feature type="transmembrane region" description="Helical" evidence="6">
    <location>
        <begin position="278"/>
        <end position="302"/>
    </location>
</feature>
<organism evidence="8 9">
    <name type="scientific">Tritrichomonas foetus</name>
    <dbReference type="NCBI Taxonomy" id="1144522"/>
    <lineage>
        <taxon>Eukaryota</taxon>
        <taxon>Metamonada</taxon>
        <taxon>Parabasalia</taxon>
        <taxon>Tritrichomonadida</taxon>
        <taxon>Tritrichomonadidae</taxon>
        <taxon>Tritrichomonas</taxon>
    </lineage>
</organism>
<evidence type="ECO:0000256" key="1">
    <source>
        <dbReference type="ARBA" id="ARBA00004141"/>
    </source>
</evidence>
<feature type="transmembrane region" description="Helical" evidence="6">
    <location>
        <begin position="392"/>
        <end position="412"/>
    </location>
</feature>
<feature type="region of interest" description="Disordered" evidence="5">
    <location>
        <begin position="1"/>
        <end position="32"/>
    </location>
</feature>
<dbReference type="AlphaFoldDB" id="A0A1J4JGA7"/>
<evidence type="ECO:0000313" key="8">
    <source>
        <dbReference type="EMBL" id="OHS98222.1"/>
    </source>
</evidence>
<evidence type="ECO:0000256" key="4">
    <source>
        <dbReference type="ARBA" id="ARBA00023136"/>
    </source>
</evidence>
<evidence type="ECO:0000256" key="5">
    <source>
        <dbReference type="SAM" id="MobiDB-lite"/>
    </source>
</evidence>
<feature type="region of interest" description="Disordered" evidence="5">
    <location>
        <begin position="468"/>
        <end position="487"/>
    </location>
</feature>
<feature type="transmembrane region" description="Helical" evidence="6">
    <location>
        <begin position="424"/>
        <end position="442"/>
    </location>
</feature>
<dbReference type="GeneID" id="94844947"/>
<sequence>MEHEQGKIVPDHENKSTQNNINDSMDDINLEPGLKPQTMMQIDSHNLTDNLVCAILVIVTTLVTLIASLTGPQQYRTKSQIFPIHNLDESNPTQILEIESSINEITPFNRFLSLEIDCRREDTSIELISKLNISLNISVLTEKLGNNVKSIVYQNLLSEYPVIYQKDSIESQKVSLYFDKMLQNKDYHSDLVLSGKDLISTTKYVELYWKFGDKMVTWAVIIVKSLYLTIILILFFLYTKTAIQKKFFMLTIEQKFTFVLIFLCLLTDNPTTDINFPGTNLIFLIFTSIFDTIFKMFVSYYLIKLYQSVKCQSVPIDYPIEIVITIVFYILILVDISISLISSIDTFKTQLLLKSSEIKCVSNACELSISFLVLLVMLKTSLTLDETEFFRFAAYSIHAFLMFFITIPVKIIQSKTELSYIPMLMEHTGYNLFVITMAYFHWPYQILKDTSYQDSTIQEKKLNIEVDGATSESDQEMPKFSDDFNSD</sequence>
<keyword evidence="2 6" id="KW-0812">Transmembrane</keyword>
<keyword evidence="4 6" id="KW-0472">Membrane</keyword>
<gene>
    <name evidence="8" type="ORF">TRFO_35422</name>
</gene>
<feature type="transmembrane region" description="Helical" evidence="6">
    <location>
        <begin position="322"/>
        <end position="341"/>
    </location>
</feature>
<dbReference type="PANTHER" id="PTHR31918:SF1">
    <property type="entry name" value="TRANSMEMBRANE PROTEIN 181"/>
    <property type="match status" value="1"/>
</dbReference>
<evidence type="ECO:0000259" key="7">
    <source>
        <dbReference type="Pfam" id="PF06664"/>
    </source>
</evidence>
<feature type="transmembrane region" description="Helical" evidence="6">
    <location>
        <begin position="247"/>
        <end position="266"/>
    </location>
</feature>
<comment type="caution">
    <text evidence="8">The sequence shown here is derived from an EMBL/GenBank/DDBJ whole genome shotgun (WGS) entry which is preliminary data.</text>
</comment>
<feature type="domain" description="Wntless-like transmembrane" evidence="7">
    <location>
        <begin position="221"/>
        <end position="444"/>
    </location>
</feature>
<evidence type="ECO:0000256" key="2">
    <source>
        <dbReference type="ARBA" id="ARBA00022692"/>
    </source>
</evidence>
<dbReference type="GO" id="GO:0015643">
    <property type="term" value="F:toxic substance binding"/>
    <property type="evidence" value="ECO:0007669"/>
    <property type="project" value="InterPro"/>
</dbReference>
<keyword evidence="9" id="KW-1185">Reference proteome</keyword>
<accession>A0A1J4JGA7</accession>
<dbReference type="Pfam" id="PF06664">
    <property type="entry name" value="WLS-like_TM"/>
    <property type="match status" value="1"/>
</dbReference>